<dbReference type="GO" id="GO:0005759">
    <property type="term" value="C:mitochondrial matrix"/>
    <property type="evidence" value="ECO:0007669"/>
    <property type="project" value="UniProtKB-SubCell"/>
</dbReference>
<dbReference type="Gene3D" id="3.30.300.110">
    <property type="entry name" value="Met-10+ protein-like domains"/>
    <property type="match status" value="1"/>
</dbReference>
<keyword evidence="6 10" id="KW-0819">tRNA processing</keyword>
<comment type="similarity">
    <text evidence="1">Belongs to the class I-like SAM-binding methyltransferase superfamily. TRM5/TYW2 family.</text>
</comment>
<evidence type="ECO:0000256" key="10">
    <source>
        <dbReference type="HAMAP-Rule" id="MF_03152"/>
    </source>
</evidence>
<name>A0A9P8CHJ6_9HELO</name>
<sequence length="759" mass="84825">MAVAAQATDIFRQDAKSQHSAVTPAERERLLAIEEPTSYSRLGVRTFFRNQLYALVFAIIHTLFSVYIRFRQAYHAVKDRVLAILYYHHRTPELIQKDVKGLSRLPEHLSVILRLEDGAKGGAGLETLADEIAEIAAWCACVGIPVLSIYEQSGMIKQHLPTTHRTVMRKLSSYFGPQTPALTFRAPHVPSIESESPASTEGLAVQRISILLLSEEDGKDSIVDLTKTLAEMSQRLKISSNDISIELVNAEISENVMSDPDLLILFTPTVELAGYPPWQLRLTEIFHVEDNHGVGYQVFLRALSCSTEAMSIFRPSIVRTSGAALDRAIFNKTIPVAAARVFEPKNINKYVKALQSSRDIVGLDRLKPTILDPDSSYARKGGKCILLRPQIKPEGISNPSTWGKPVLEGVAAKEIEVLAHEVKLDYDYYSYAEVMQALLPEDMLDEIPSGFAVVGHVAHLNIRDQYLPYKHIIAEVVKDKNPSIKTVINKIDTVGEQSEFRTFDYEVLLGEDNMNVEVIEGGCTFEFDFSKVYWNPRLETEHKRLIGIFKPGEVVCDVMAGIGPFALPAAKKGVLVFANDLNPESFQYLQKGIIRNKVEKFVRPYKQDGHHFIGYTVNELIHLNVVDANIIEIPAKRKFGASESTGGANPQPPTLITIPKTVNHFVMNLPASAIEFLHAFCGVYRGHENLFKPHTNARLPLVHVHCFSTKSADNAREAIDICQRISKQLEYEIKGATSFQCQVTTIIRTQVLQNYPALK</sequence>
<proteinExistence type="inferred from homology"/>
<evidence type="ECO:0000256" key="11">
    <source>
        <dbReference type="SAM" id="Phobius"/>
    </source>
</evidence>
<dbReference type="EMBL" id="MU253841">
    <property type="protein sequence ID" value="KAG9245551.1"/>
    <property type="molecule type" value="Genomic_DNA"/>
</dbReference>
<feature type="binding site" evidence="10">
    <location>
        <position position="542"/>
    </location>
    <ligand>
        <name>S-adenosyl-L-methionine</name>
        <dbReference type="ChEBI" id="CHEBI:59789"/>
    </ligand>
</feature>
<keyword evidence="7 10" id="KW-0496">Mitochondrion</keyword>
<feature type="transmembrane region" description="Helical" evidence="11">
    <location>
        <begin position="52"/>
        <end position="70"/>
    </location>
</feature>
<comment type="function">
    <text evidence="10">Specifically methylates the N1 position of guanosine-37 in various cytoplasmic and mitochondrial tRNAs. Methylation is not dependent on the nature of the nucleoside 5' of the target nucleoside. This is the first step in the biosynthesis of wybutosine (yW), a modified base adjacent to the anticodon of tRNAs and required for accurate decoding.</text>
</comment>
<evidence type="ECO:0000256" key="8">
    <source>
        <dbReference type="ARBA" id="ARBA00023242"/>
    </source>
</evidence>
<keyword evidence="4 10" id="KW-0808">Transferase</keyword>
<dbReference type="PROSITE" id="PS51684">
    <property type="entry name" value="SAM_MT_TRM5_TYW2"/>
    <property type="match status" value="1"/>
</dbReference>
<reference evidence="13" key="1">
    <citation type="journal article" date="2021" name="IMA Fungus">
        <title>Genomic characterization of three marine fungi, including Emericellopsis atlantica sp. nov. with signatures of a generalist lifestyle and marine biomass degradation.</title>
        <authorList>
            <person name="Hagestad O.C."/>
            <person name="Hou L."/>
            <person name="Andersen J.H."/>
            <person name="Hansen E.H."/>
            <person name="Altermark B."/>
            <person name="Li C."/>
            <person name="Kuhnert E."/>
            <person name="Cox R.J."/>
            <person name="Crous P.W."/>
            <person name="Spatafora J.W."/>
            <person name="Lail K."/>
            <person name="Amirebrahimi M."/>
            <person name="Lipzen A."/>
            <person name="Pangilinan J."/>
            <person name="Andreopoulos W."/>
            <person name="Hayes R.D."/>
            <person name="Ng V."/>
            <person name="Grigoriev I.V."/>
            <person name="Jackson S.A."/>
            <person name="Sutton T.D.S."/>
            <person name="Dobson A.D.W."/>
            <person name="Rama T."/>
        </authorList>
    </citation>
    <scope>NUCLEOTIDE SEQUENCE</scope>
    <source>
        <strain evidence="13">TRa3180A</strain>
    </source>
</reference>
<keyword evidence="11" id="KW-1133">Transmembrane helix</keyword>
<comment type="subunit">
    <text evidence="10">Monomer.</text>
</comment>
<dbReference type="GO" id="GO:0005634">
    <property type="term" value="C:nucleus"/>
    <property type="evidence" value="ECO:0007669"/>
    <property type="project" value="UniProtKB-SubCell"/>
</dbReference>
<evidence type="ECO:0000256" key="1">
    <source>
        <dbReference type="ARBA" id="ARBA00009775"/>
    </source>
</evidence>
<evidence type="ECO:0000256" key="7">
    <source>
        <dbReference type="ARBA" id="ARBA00023128"/>
    </source>
</evidence>
<evidence type="ECO:0000313" key="14">
    <source>
        <dbReference type="Proteomes" id="UP000887226"/>
    </source>
</evidence>
<dbReference type="InterPro" id="IPR025792">
    <property type="entry name" value="tRNA_Gua_MeTrfase_euk"/>
</dbReference>
<dbReference type="GO" id="GO:0070901">
    <property type="term" value="P:mitochondrial tRNA methylation"/>
    <property type="evidence" value="ECO:0007669"/>
    <property type="project" value="TreeGrafter"/>
</dbReference>
<dbReference type="Pfam" id="PF25133">
    <property type="entry name" value="TYW2_N_2"/>
    <property type="match status" value="1"/>
</dbReference>
<keyword evidence="8 10" id="KW-0539">Nucleus</keyword>
<dbReference type="HAMAP" id="MF_03152">
    <property type="entry name" value="TRM5"/>
    <property type="match status" value="1"/>
</dbReference>
<comment type="similarity">
    <text evidence="10">Belongs to the TRM5 / TYW2 family.</text>
</comment>
<evidence type="ECO:0000256" key="4">
    <source>
        <dbReference type="ARBA" id="ARBA00022679"/>
    </source>
</evidence>
<dbReference type="Pfam" id="PF02475">
    <property type="entry name" value="TRM5-TYW2_MTfase"/>
    <property type="match status" value="1"/>
</dbReference>
<dbReference type="Proteomes" id="UP000887226">
    <property type="component" value="Unassembled WGS sequence"/>
</dbReference>
<feature type="domain" description="SAM-dependent methyltransferase TRM5/TYW2-type" evidence="12">
    <location>
        <begin position="451"/>
        <end position="759"/>
    </location>
</feature>
<keyword evidence="11" id="KW-0472">Membrane</keyword>
<dbReference type="InterPro" id="IPR056743">
    <property type="entry name" value="TRM5-TYW2-like_MTfase"/>
</dbReference>
<dbReference type="FunFam" id="3.30.300.110:FF:000001">
    <property type="entry name" value="tRNA (guanine(37)-N1)-methyltransferase"/>
    <property type="match status" value="1"/>
</dbReference>
<evidence type="ECO:0000256" key="3">
    <source>
        <dbReference type="ARBA" id="ARBA00022603"/>
    </source>
</evidence>
<comment type="subcellular location">
    <subcellularLocation>
        <location evidence="10">Mitochondrion matrix</location>
    </subcellularLocation>
    <subcellularLocation>
        <location evidence="10">Nucleus</location>
    </subcellularLocation>
    <subcellularLocation>
        <location evidence="10">Cytoplasm</location>
    </subcellularLocation>
    <text evidence="10">Predominantly in the mitochondria and in the nucleus.</text>
</comment>
<feature type="binding site" evidence="10">
    <location>
        <position position="668"/>
    </location>
    <ligand>
        <name>S-adenosyl-L-methionine</name>
        <dbReference type="ChEBI" id="CHEBI:59789"/>
    </ligand>
</feature>
<protein>
    <recommendedName>
        <fullName evidence="10">tRNA (guanine(37)-N1)-methyltransferase</fullName>
        <ecNumber evidence="10">2.1.1.228</ecNumber>
    </recommendedName>
    <alternativeName>
        <fullName evidence="10">M1G-methyltransferase</fullName>
    </alternativeName>
    <alternativeName>
        <fullName evidence="10">tRNA [GM37] methyltransferase</fullName>
    </alternativeName>
    <alternativeName>
        <fullName evidence="10">tRNA methyltransferase 5</fullName>
    </alternativeName>
</protein>
<keyword evidence="11" id="KW-0812">Transmembrane</keyword>
<evidence type="ECO:0000259" key="12">
    <source>
        <dbReference type="PROSITE" id="PS51684"/>
    </source>
</evidence>
<dbReference type="InterPro" id="IPR030382">
    <property type="entry name" value="MeTrfase_TRM5/TYW2"/>
</dbReference>
<evidence type="ECO:0000256" key="9">
    <source>
        <dbReference type="ARBA" id="ARBA00047783"/>
    </source>
</evidence>
<organism evidence="13 14">
    <name type="scientific">Calycina marina</name>
    <dbReference type="NCBI Taxonomy" id="1763456"/>
    <lineage>
        <taxon>Eukaryota</taxon>
        <taxon>Fungi</taxon>
        <taxon>Dikarya</taxon>
        <taxon>Ascomycota</taxon>
        <taxon>Pezizomycotina</taxon>
        <taxon>Leotiomycetes</taxon>
        <taxon>Helotiales</taxon>
        <taxon>Pezizellaceae</taxon>
        <taxon>Calycina</taxon>
    </lineage>
</organism>
<feature type="binding site" evidence="10">
    <location>
        <begin position="580"/>
        <end position="581"/>
    </location>
    <ligand>
        <name>S-adenosyl-L-methionine</name>
        <dbReference type="ChEBI" id="CHEBI:59789"/>
    </ligand>
</feature>
<dbReference type="SUPFAM" id="SSF64005">
    <property type="entry name" value="Undecaprenyl diphosphate synthase"/>
    <property type="match status" value="1"/>
</dbReference>
<keyword evidence="2 10" id="KW-0963">Cytoplasm</keyword>
<feature type="binding site" evidence="10">
    <location>
        <begin position="608"/>
        <end position="609"/>
    </location>
    <ligand>
        <name>S-adenosyl-L-methionine</name>
        <dbReference type="ChEBI" id="CHEBI:59789"/>
    </ligand>
</feature>
<dbReference type="SUPFAM" id="SSF53335">
    <property type="entry name" value="S-adenosyl-L-methionine-dependent methyltransferases"/>
    <property type="match status" value="1"/>
</dbReference>
<dbReference type="InterPro" id="IPR029063">
    <property type="entry name" value="SAM-dependent_MTases_sf"/>
</dbReference>
<dbReference type="InterPro" id="IPR056744">
    <property type="entry name" value="TRM5/TYW2-like_N"/>
</dbReference>
<dbReference type="PANTHER" id="PTHR23245">
    <property type="entry name" value="TRNA METHYLTRANSFERASE"/>
    <property type="match status" value="1"/>
</dbReference>
<gene>
    <name evidence="10" type="primary">TRM5</name>
    <name evidence="13" type="ORF">BJ878DRAFT_533827</name>
</gene>
<dbReference type="GO" id="GO:0052906">
    <property type="term" value="F:tRNA (guanine(37)-N1)-methyltransferase activity"/>
    <property type="evidence" value="ECO:0007669"/>
    <property type="project" value="UniProtKB-UniRule"/>
</dbReference>
<dbReference type="AlphaFoldDB" id="A0A9P8CHJ6"/>
<dbReference type="InterPro" id="IPR036424">
    <property type="entry name" value="UPP_synth-like_sf"/>
</dbReference>
<comment type="caution">
    <text evidence="13">The sequence shown here is derived from an EMBL/GenBank/DDBJ whole genome shotgun (WGS) entry which is preliminary data.</text>
</comment>
<evidence type="ECO:0000256" key="2">
    <source>
        <dbReference type="ARBA" id="ARBA00022490"/>
    </source>
</evidence>
<dbReference type="GO" id="GO:0016765">
    <property type="term" value="F:transferase activity, transferring alkyl or aryl (other than methyl) groups"/>
    <property type="evidence" value="ECO:0007669"/>
    <property type="project" value="InterPro"/>
</dbReference>
<dbReference type="OrthoDB" id="408788at2759"/>
<keyword evidence="3 10" id="KW-0489">Methyltransferase</keyword>
<keyword evidence="5 10" id="KW-0949">S-adenosyl-L-methionine</keyword>
<dbReference type="EC" id="2.1.1.228" evidence="10"/>
<dbReference type="PANTHER" id="PTHR23245:SF36">
    <property type="entry name" value="TRNA (GUANINE(37)-N1)-METHYLTRANSFERASE"/>
    <property type="match status" value="1"/>
</dbReference>
<evidence type="ECO:0000256" key="5">
    <source>
        <dbReference type="ARBA" id="ARBA00022691"/>
    </source>
</evidence>
<dbReference type="Gene3D" id="3.40.1180.10">
    <property type="entry name" value="Decaprenyl diphosphate synthase-like"/>
    <property type="match status" value="1"/>
</dbReference>
<keyword evidence="14" id="KW-1185">Reference proteome</keyword>
<dbReference type="GO" id="GO:0002939">
    <property type="term" value="P:tRNA N1-guanine methylation"/>
    <property type="evidence" value="ECO:0007669"/>
    <property type="project" value="TreeGrafter"/>
</dbReference>
<evidence type="ECO:0000256" key="6">
    <source>
        <dbReference type="ARBA" id="ARBA00022694"/>
    </source>
</evidence>
<dbReference type="Gene3D" id="3.40.50.150">
    <property type="entry name" value="Vaccinia Virus protein VP39"/>
    <property type="match status" value="1"/>
</dbReference>
<comment type="catalytic activity">
    <reaction evidence="9 10">
        <text>guanosine(37) in tRNA + S-adenosyl-L-methionine = N(1)-methylguanosine(37) in tRNA + S-adenosyl-L-homocysteine + H(+)</text>
        <dbReference type="Rhea" id="RHEA:36899"/>
        <dbReference type="Rhea" id="RHEA-COMP:10145"/>
        <dbReference type="Rhea" id="RHEA-COMP:10147"/>
        <dbReference type="ChEBI" id="CHEBI:15378"/>
        <dbReference type="ChEBI" id="CHEBI:57856"/>
        <dbReference type="ChEBI" id="CHEBI:59789"/>
        <dbReference type="ChEBI" id="CHEBI:73542"/>
        <dbReference type="ChEBI" id="CHEBI:74269"/>
        <dbReference type="EC" id="2.1.1.228"/>
    </reaction>
</comment>
<accession>A0A9P8CHJ6</accession>
<evidence type="ECO:0000313" key="13">
    <source>
        <dbReference type="EMBL" id="KAG9245551.1"/>
    </source>
</evidence>